<dbReference type="InterPro" id="IPR036513">
    <property type="entry name" value="STAS_dom_sf"/>
</dbReference>
<evidence type="ECO:0000313" key="2">
    <source>
        <dbReference type="EMBL" id="GAA3393283.1"/>
    </source>
</evidence>
<proteinExistence type="predicted"/>
<evidence type="ECO:0000313" key="3">
    <source>
        <dbReference type="Proteomes" id="UP001501676"/>
    </source>
</evidence>
<gene>
    <name evidence="2" type="ORF">GCM10020369_58230</name>
</gene>
<protein>
    <recommendedName>
        <fullName evidence="1">STAS domain-containing protein</fullName>
    </recommendedName>
</protein>
<dbReference type="PROSITE" id="PS50801">
    <property type="entry name" value="STAS"/>
    <property type="match status" value="1"/>
</dbReference>
<dbReference type="RefSeq" id="WP_345731443.1">
    <property type="nucleotide sequence ID" value="NZ_BAAAYN010000042.1"/>
</dbReference>
<dbReference type="InterPro" id="IPR002645">
    <property type="entry name" value="STAS_dom"/>
</dbReference>
<organism evidence="2 3">
    <name type="scientific">Cryptosporangium minutisporangium</name>
    <dbReference type="NCBI Taxonomy" id="113569"/>
    <lineage>
        <taxon>Bacteria</taxon>
        <taxon>Bacillati</taxon>
        <taxon>Actinomycetota</taxon>
        <taxon>Actinomycetes</taxon>
        <taxon>Cryptosporangiales</taxon>
        <taxon>Cryptosporangiaceae</taxon>
        <taxon>Cryptosporangium</taxon>
    </lineage>
</organism>
<reference evidence="3" key="1">
    <citation type="journal article" date="2019" name="Int. J. Syst. Evol. Microbiol.">
        <title>The Global Catalogue of Microorganisms (GCM) 10K type strain sequencing project: providing services to taxonomists for standard genome sequencing and annotation.</title>
        <authorList>
            <consortium name="The Broad Institute Genomics Platform"/>
            <consortium name="The Broad Institute Genome Sequencing Center for Infectious Disease"/>
            <person name="Wu L."/>
            <person name="Ma J."/>
        </authorList>
    </citation>
    <scope>NUCLEOTIDE SEQUENCE [LARGE SCALE GENOMIC DNA]</scope>
    <source>
        <strain evidence="3">JCM 9458</strain>
    </source>
</reference>
<keyword evidence="3" id="KW-1185">Reference proteome</keyword>
<dbReference type="SUPFAM" id="SSF52091">
    <property type="entry name" value="SpoIIaa-like"/>
    <property type="match status" value="1"/>
</dbReference>
<dbReference type="Gene3D" id="3.30.750.24">
    <property type="entry name" value="STAS domain"/>
    <property type="match status" value="1"/>
</dbReference>
<name>A0ABP6T6W8_9ACTN</name>
<dbReference type="EMBL" id="BAAAYN010000042">
    <property type="protein sequence ID" value="GAA3393283.1"/>
    <property type="molecule type" value="Genomic_DNA"/>
</dbReference>
<sequence length="81" mass="8526">MTGAIDLVLYDRLADAARAADSGVDSVFVDLDAVTFFGAPGLNLLGRLAANAHTVDLICLPARVPVVRMLRAVGLDAVVRY</sequence>
<dbReference type="Proteomes" id="UP001501676">
    <property type="component" value="Unassembled WGS sequence"/>
</dbReference>
<feature type="domain" description="STAS" evidence="1">
    <location>
        <begin position="1"/>
        <end position="81"/>
    </location>
</feature>
<evidence type="ECO:0000259" key="1">
    <source>
        <dbReference type="PROSITE" id="PS50801"/>
    </source>
</evidence>
<accession>A0ABP6T6W8</accession>
<comment type="caution">
    <text evidence="2">The sequence shown here is derived from an EMBL/GenBank/DDBJ whole genome shotgun (WGS) entry which is preliminary data.</text>
</comment>